<feature type="region of interest" description="Disordered" evidence="1">
    <location>
        <begin position="149"/>
        <end position="173"/>
    </location>
</feature>
<dbReference type="Proteomes" id="UP000807159">
    <property type="component" value="Chromosome 4"/>
</dbReference>
<sequence length="173" mass="19095">MACERFSARIFRSVLGDKTFLVSGLVGFDPVSRTPVDGLQFPEEWPSSATPLSLSYTLPELLEKEDVSESIVLNIRRFKAQDLGFLPATDVATLHALIQSSRVCVQTMIYGSRSMLMSLDTPPNPKALEIGKTDLARIGRLRRTITRRQNLSPTGRISSTPEALSLPNSSLLF</sequence>
<protein>
    <submittedName>
        <fullName evidence="2">Uncharacterized protein</fullName>
    </submittedName>
</protein>
<dbReference type="PANTHER" id="PTHR34791">
    <property type="entry name" value="OS02G0272100 PROTEIN"/>
    <property type="match status" value="1"/>
</dbReference>
<dbReference type="AlphaFoldDB" id="A0A8T2Z2A1"/>
<proteinExistence type="predicted"/>
<gene>
    <name evidence="2" type="ORF">H0E87_008842</name>
</gene>
<dbReference type="EMBL" id="JACEGQ020000004">
    <property type="protein sequence ID" value="KAH8511431.1"/>
    <property type="molecule type" value="Genomic_DNA"/>
</dbReference>
<comment type="caution">
    <text evidence="2">The sequence shown here is derived from an EMBL/GenBank/DDBJ whole genome shotgun (WGS) entry which is preliminary data.</text>
</comment>
<evidence type="ECO:0000256" key="1">
    <source>
        <dbReference type="SAM" id="MobiDB-lite"/>
    </source>
</evidence>
<evidence type="ECO:0000313" key="3">
    <source>
        <dbReference type="Proteomes" id="UP000807159"/>
    </source>
</evidence>
<reference evidence="2" key="1">
    <citation type="journal article" date="2021" name="J. Hered.">
        <title>Genome Assembly of Salicaceae Populus deltoides (Eastern Cottonwood) I-69 Based on Nanopore Sequencing and Hi-C Technologies.</title>
        <authorList>
            <person name="Bai S."/>
            <person name="Wu H."/>
            <person name="Zhang J."/>
            <person name="Pan Z."/>
            <person name="Zhao W."/>
            <person name="Li Z."/>
            <person name="Tong C."/>
        </authorList>
    </citation>
    <scope>NUCLEOTIDE SEQUENCE</scope>
    <source>
        <tissue evidence="2">Leaf</tissue>
    </source>
</reference>
<evidence type="ECO:0000313" key="2">
    <source>
        <dbReference type="EMBL" id="KAH8511431.1"/>
    </source>
</evidence>
<name>A0A8T2Z2A1_POPDE</name>
<accession>A0A8T2Z2A1</accession>
<organism evidence="2 3">
    <name type="scientific">Populus deltoides</name>
    <name type="common">Eastern poplar</name>
    <name type="synonym">Eastern cottonwood</name>
    <dbReference type="NCBI Taxonomy" id="3696"/>
    <lineage>
        <taxon>Eukaryota</taxon>
        <taxon>Viridiplantae</taxon>
        <taxon>Streptophyta</taxon>
        <taxon>Embryophyta</taxon>
        <taxon>Tracheophyta</taxon>
        <taxon>Spermatophyta</taxon>
        <taxon>Magnoliopsida</taxon>
        <taxon>eudicotyledons</taxon>
        <taxon>Gunneridae</taxon>
        <taxon>Pentapetalae</taxon>
        <taxon>rosids</taxon>
        <taxon>fabids</taxon>
        <taxon>Malpighiales</taxon>
        <taxon>Salicaceae</taxon>
        <taxon>Saliceae</taxon>
        <taxon>Populus</taxon>
    </lineage>
</organism>
<keyword evidence="3" id="KW-1185">Reference proteome</keyword>
<dbReference type="PANTHER" id="PTHR34791:SF8">
    <property type="entry name" value="F-BOX DOMAIN CONTAINING PROTEIN, EXPRESSED"/>
    <property type="match status" value="1"/>
</dbReference>